<evidence type="ECO:0000313" key="2">
    <source>
        <dbReference type="Proteomes" id="UP001642409"/>
    </source>
</evidence>
<proteinExistence type="predicted"/>
<evidence type="ECO:0000313" key="1">
    <source>
        <dbReference type="EMBL" id="CAL5994262.1"/>
    </source>
</evidence>
<comment type="caution">
    <text evidence="1">The sequence shown here is derived from an EMBL/GenBank/DDBJ whole genome shotgun (WGS) entry which is preliminary data.</text>
</comment>
<organism evidence="1 2">
    <name type="scientific">Hexamita inflata</name>
    <dbReference type="NCBI Taxonomy" id="28002"/>
    <lineage>
        <taxon>Eukaryota</taxon>
        <taxon>Metamonada</taxon>
        <taxon>Diplomonadida</taxon>
        <taxon>Hexamitidae</taxon>
        <taxon>Hexamitinae</taxon>
        <taxon>Hexamita</taxon>
    </lineage>
</organism>
<gene>
    <name evidence="1" type="ORF">HINF_LOCUS13467</name>
</gene>
<keyword evidence="2" id="KW-1185">Reference proteome</keyword>
<dbReference type="Proteomes" id="UP001642409">
    <property type="component" value="Unassembled WGS sequence"/>
</dbReference>
<accession>A0ABP1HJH4</accession>
<name>A0ABP1HJH4_9EUKA</name>
<reference evidence="1 2" key="1">
    <citation type="submission" date="2024-07" db="EMBL/GenBank/DDBJ databases">
        <authorList>
            <person name="Akdeniz Z."/>
        </authorList>
    </citation>
    <scope>NUCLEOTIDE SEQUENCE [LARGE SCALE GENOMIC DNA]</scope>
</reference>
<protein>
    <submittedName>
        <fullName evidence="1">Hypothetical_protein</fullName>
    </submittedName>
</protein>
<dbReference type="EMBL" id="CAXDID020000031">
    <property type="protein sequence ID" value="CAL5994262.1"/>
    <property type="molecule type" value="Genomic_DNA"/>
</dbReference>
<sequence length="557" mass="62537">MISLFSSILLKSLTNTIQDQVCRSSINVNNQNFVYCIKAQNLNQKKLSGLLLLPKTDSQVFLSTDLVRNSKLNITLQETNAFSVFGFAKSQELLNTQINVTVEFIVVEAALICQQCNLKSTDSVFVFIASGNRISGLVLNSENEINLLRTQLQFRINGLEQGGIVQKISKQVNILLTDVNVTGRFSDDNIITGNIVVHVLDFTTLTLVNFYICTNSANNYASIKEISDWNIVGIINIECQTICNSIYFTYGLCSPNLQDGQIVNNQLICPNDFIFMKDSCQCKQDFALNGTVCVSILQYLQDVNQNSTVLNTSISLNFSQLNNNKDSNISLLDSQLLASINEINISMQNNFQASYSSLTNQSQTLNAQINKFQQQYDNMIQVNYSIFKNDLDKQINDSKAQIKQSNTSVFNNITANKTGFDQLLSNNSSILEDKLSDIQDQLSESIYDTKSDMQDKINNAKKILNREIARIRCIQGDCQNINNVIITGIFETAYCSFNSEASHVCDVFETYRTITVPGTCQVKYNSGTSKYDLYTYCCSPQGYWDENTGICEHITYN</sequence>